<keyword evidence="2 5" id="KW-0808">Transferase</keyword>
<evidence type="ECO:0000259" key="7">
    <source>
        <dbReference type="PROSITE" id="PS51686"/>
    </source>
</evidence>
<keyword evidence="4 5" id="KW-0694">RNA-binding</keyword>
<dbReference type="CDD" id="cd02440">
    <property type="entry name" value="AdoMet_MTases"/>
    <property type="match status" value="1"/>
</dbReference>
<evidence type="ECO:0000256" key="1">
    <source>
        <dbReference type="ARBA" id="ARBA00022603"/>
    </source>
</evidence>
<dbReference type="EMBL" id="CAKKNE010000002">
    <property type="protein sequence ID" value="CAH0368643.1"/>
    <property type="molecule type" value="Genomic_DNA"/>
</dbReference>
<evidence type="ECO:0000256" key="2">
    <source>
        <dbReference type="ARBA" id="ARBA00022679"/>
    </source>
</evidence>
<keyword evidence="10" id="KW-1185">Reference proteome</keyword>
<evidence type="ECO:0000256" key="4">
    <source>
        <dbReference type="ARBA" id="ARBA00022884"/>
    </source>
</evidence>
<feature type="chain" id="PRO_5035593618" description="SAM-dependent MTase RsmB/NOP-type domain-containing protein" evidence="6">
    <location>
        <begin position="16"/>
        <end position="435"/>
    </location>
</feature>
<evidence type="ECO:0000313" key="9">
    <source>
        <dbReference type="EMBL" id="CAH0368643.1"/>
    </source>
</evidence>
<dbReference type="Gene3D" id="1.10.940.10">
    <property type="entry name" value="NusB-like"/>
    <property type="match status" value="1"/>
</dbReference>
<dbReference type="InterPro" id="IPR049560">
    <property type="entry name" value="MeTrfase_RsmB-F_NOP2_cat"/>
</dbReference>
<dbReference type="Pfam" id="PF01029">
    <property type="entry name" value="NusB"/>
    <property type="match status" value="1"/>
</dbReference>
<name>A0A7S3ZZ09_9STRA</name>
<dbReference type="OrthoDB" id="4418812at2759"/>
<gene>
    <name evidence="8" type="ORF">PCAL00307_LOCUS14153</name>
    <name evidence="9" type="ORF">PECAL_2P17150</name>
</gene>
<feature type="binding site" evidence="5">
    <location>
        <position position="272"/>
    </location>
    <ligand>
        <name>S-adenosyl-L-methionine</name>
        <dbReference type="ChEBI" id="CHEBI:59789"/>
    </ligand>
</feature>
<evidence type="ECO:0000313" key="8">
    <source>
        <dbReference type="EMBL" id="CAE0698717.1"/>
    </source>
</evidence>
<reference evidence="9" key="2">
    <citation type="submission" date="2021-11" db="EMBL/GenBank/DDBJ databases">
        <authorList>
            <consortium name="Genoscope - CEA"/>
            <person name="William W."/>
        </authorList>
    </citation>
    <scope>NUCLEOTIDE SEQUENCE</scope>
</reference>
<dbReference type="Gene3D" id="3.40.50.150">
    <property type="entry name" value="Vaccinia Virus protein VP39"/>
    <property type="match status" value="1"/>
</dbReference>
<evidence type="ECO:0000256" key="5">
    <source>
        <dbReference type="PROSITE-ProRule" id="PRU01023"/>
    </source>
</evidence>
<accession>A0A7S3ZZ09</accession>
<dbReference type="InterPro" id="IPR029063">
    <property type="entry name" value="SAM-dependent_MTases_sf"/>
</dbReference>
<feature type="domain" description="SAM-dependent MTase RsmB/NOP-type" evidence="7">
    <location>
        <begin position="149"/>
        <end position="432"/>
    </location>
</feature>
<comment type="caution">
    <text evidence="5">Lacks conserved residue(s) required for the propagation of feature annotation.</text>
</comment>
<dbReference type="InterPro" id="IPR006027">
    <property type="entry name" value="NusB_RsmB_TIM44"/>
</dbReference>
<dbReference type="SUPFAM" id="SSF53335">
    <property type="entry name" value="S-adenosyl-L-methionine-dependent methyltransferases"/>
    <property type="match status" value="1"/>
</dbReference>
<keyword evidence="3 5" id="KW-0949">S-adenosyl-L-methionine</keyword>
<reference evidence="8" key="1">
    <citation type="submission" date="2021-01" db="EMBL/GenBank/DDBJ databases">
        <authorList>
            <person name="Corre E."/>
            <person name="Pelletier E."/>
            <person name="Niang G."/>
            <person name="Scheremetjew M."/>
            <person name="Finn R."/>
            <person name="Kale V."/>
            <person name="Holt S."/>
            <person name="Cochrane G."/>
            <person name="Meng A."/>
            <person name="Brown T."/>
            <person name="Cohen L."/>
        </authorList>
    </citation>
    <scope>NUCLEOTIDE SEQUENCE</scope>
    <source>
        <strain evidence="8">CCMP1756</strain>
    </source>
</reference>
<evidence type="ECO:0000256" key="3">
    <source>
        <dbReference type="ARBA" id="ARBA00022691"/>
    </source>
</evidence>
<dbReference type="Proteomes" id="UP000789595">
    <property type="component" value="Unassembled WGS sequence"/>
</dbReference>
<dbReference type="PANTHER" id="PTHR22807">
    <property type="entry name" value="NOP2 YEAST -RELATED NOL1/NOP2/FMU SUN DOMAIN-CONTAINING"/>
    <property type="match status" value="1"/>
</dbReference>
<dbReference type="InterPro" id="IPR001678">
    <property type="entry name" value="MeTrfase_RsmB-F_NOP2_dom"/>
</dbReference>
<evidence type="ECO:0000313" key="10">
    <source>
        <dbReference type="Proteomes" id="UP000789595"/>
    </source>
</evidence>
<dbReference type="PANTHER" id="PTHR22807:SF61">
    <property type="entry name" value="NOL1_NOP2_SUN FAMILY PROTEIN _ ANTITERMINATION NUSB DOMAIN-CONTAINING PROTEIN"/>
    <property type="match status" value="1"/>
</dbReference>
<dbReference type="Pfam" id="PF01189">
    <property type="entry name" value="Methyltr_RsmB-F"/>
    <property type="match status" value="1"/>
</dbReference>
<feature type="binding site" evidence="5">
    <location>
        <begin position="251"/>
        <end position="257"/>
    </location>
    <ligand>
        <name>S-adenosyl-L-methionine</name>
        <dbReference type="ChEBI" id="CHEBI:59789"/>
    </ligand>
</feature>
<feature type="active site" description="Nucleophile" evidence="5">
    <location>
        <position position="363"/>
    </location>
</feature>
<organism evidence="8">
    <name type="scientific">Pelagomonas calceolata</name>
    <dbReference type="NCBI Taxonomy" id="35677"/>
    <lineage>
        <taxon>Eukaryota</taxon>
        <taxon>Sar</taxon>
        <taxon>Stramenopiles</taxon>
        <taxon>Ochrophyta</taxon>
        <taxon>Pelagophyceae</taxon>
        <taxon>Pelagomonadales</taxon>
        <taxon>Pelagomonadaceae</taxon>
        <taxon>Pelagomonas</taxon>
    </lineage>
</organism>
<comment type="similarity">
    <text evidence="5">Belongs to the class I-like SAM-binding methyltransferase superfamily. RsmB/NOP family.</text>
</comment>
<keyword evidence="6" id="KW-0732">Signal</keyword>
<keyword evidence="1 5" id="KW-0489">Methyltransferase</keyword>
<dbReference type="GO" id="GO:0006355">
    <property type="term" value="P:regulation of DNA-templated transcription"/>
    <property type="evidence" value="ECO:0007669"/>
    <property type="project" value="InterPro"/>
</dbReference>
<evidence type="ECO:0000256" key="6">
    <source>
        <dbReference type="SAM" id="SignalP"/>
    </source>
</evidence>
<dbReference type="AlphaFoldDB" id="A0A7S3ZZ09"/>
<feature type="signal peptide" evidence="6">
    <location>
        <begin position="1"/>
        <end position="15"/>
    </location>
</feature>
<dbReference type="InterPro" id="IPR023267">
    <property type="entry name" value="RCMT"/>
</dbReference>
<dbReference type="GO" id="GO:0008173">
    <property type="term" value="F:RNA methyltransferase activity"/>
    <property type="evidence" value="ECO:0007669"/>
    <property type="project" value="InterPro"/>
</dbReference>
<protein>
    <recommendedName>
        <fullName evidence="7">SAM-dependent MTase RsmB/NOP-type domain-containing protein</fullName>
    </recommendedName>
</protein>
<dbReference type="EMBL" id="HBIW01016402">
    <property type="protein sequence ID" value="CAE0698717.1"/>
    <property type="molecule type" value="Transcribed_RNA"/>
</dbReference>
<dbReference type="PRINTS" id="PR02008">
    <property type="entry name" value="RCMTFAMILY"/>
</dbReference>
<sequence length="435" mass="46874">MHNLLVAALAIQASALDPLAARLAAHKVLRETGKETPAALLARHTTSLDEREKRFAADLVEKCHRHAAEIDALLDEACDKRPRGSTLQILRLGVAQLLYFDSIPNRAAVDTSVQLCKKRGGNPGLTNAVLRRLSRETPSIQETKPPLYDLLVKDRGAELADRYLEACRKPPAMLQVTCASSEKRDQLIEAVDGATQSYGDFGVALRPYKRTPVPALPLFDEGVWWAQDAGAAQAAQLLKSLPKGAKVLDMCSAPGGKALQLSSFGFEVVAVEKSTNRAARLRQNLQRCRCNVDVRVQDATRVEDMFDGVLVDAPCSATGTARRRPDVLRKDLDLEALAATQAALLDAAWRCLKPGGLLVFSSCSALTADAEASFAAFLERTADAHLVEVAAAELGFVDNDSVVDGALRLWPWHVASDVGGCDAHYAARVRKGGPG</sequence>
<dbReference type="PROSITE" id="PS51686">
    <property type="entry name" value="SAM_MT_RSMB_NOP"/>
    <property type="match status" value="1"/>
</dbReference>
<dbReference type="InterPro" id="IPR035926">
    <property type="entry name" value="NusB-like_sf"/>
</dbReference>
<dbReference type="SUPFAM" id="SSF48013">
    <property type="entry name" value="NusB-like"/>
    <property type="match status" value="1"/>
</dbReference>
<dbReference type="GO" id="GO:0001510">
    <property type="term" value="P:RNA methylation"/>
    <property type="evidence" value="ECO:0007669"/>
    <property type="project" value="InterPro"/>
</dbReference>
<proteinExistence type="inferred from homology"/>
<feature type="binding site" evidence="5">
    <location>
        <position position="312"/>
    </location>
    <ligand>
        <name>S-adenosyl-L-methionine</name>
        <dbReference type="ChEBI" id="CHEBI:59789"/>
    </ligand>
</feature>
<dbReference type="GO" id="GO:0003723">
    <property type="term" value="F:RNA binding"/>
    <property type="evidence" value="ECO:0007669"/>
    <property type="project" value="UniProtKB-UniRule"/>
</dbReference>